<dbReference type="EMBL" id="BAABDQ010000001">
    <property type="protein sequence ID" value="GAA3529478.1"/>
    <property type="molecule type" value="Genomic_DNA"/>
</dbReference>
<comment type="caution">
    <text evidence="2">The sequence shown here is derived from an EMBL/GenBank/DDBJ whole genome shotgun (WGS) entry which is preliminary data.</text>
</comment>
<dbReference type="InterPro" id="IPR000835">
    <property type="entry name" value="HTH_MarR-typ"/>
</dbReference>
<keyword evidence="3" id="KW-1185">Reference proteome</keyword>
<dbReference type="SMART" id="SM00347">
    <property type="entry name" value="HTH_MARR"/>
    <property type="match status" value="1"/>
</dbReference>
<dbReference type="SUPFAM" id="SSF46785">
    <property type="entry name" value="Winged helix' DNA-binding domain"/>
    <property type="match status" value="1"/>
</dbReference>
<feature type="domain" description="HTH marR-type" evidence="1">
    <location>
        <begin position="9"/>
        <end position="144"/>
    </location>
</feature>
<dbReference type="Pfam" id="PF12802">
    <property type="entry name" value="MarR_2"/>
    <property type="match status" value="1"/>
</dbReference>
<accession>A0ABP6V6M7</accession>
<evidence type="ECO:0000259" key="1">
    <source>
        <dbReference type="PROSITE" id="PS50995"/>
    </source>
</evidence>
<dbReference type="PANTHER" id="PTHR33164">
    <property type="entry name" value="TRANSCRIPTIONAL REGULATOR, MARR FAMILY"/>
    <property type="match status" value="1"/>
</dbReference>
<dbReference type="Gene3D" id="1.10.10.10">
    <property type="entry name" value="Winged helix-like DNA-binding domain superfamily/Winged helix DNA-binding domain"/>
    <property type="match status" value="1"/>
</dbReference>
<name>A0ABP6V6M7_9ACTN</name>
<evidence type="ECO:0000313" key="3">
    <source>
        <dbReference type="Proteomes" id="UP001500630"/>
    </source>
</evidence>
<dbReference type="InterPro" id="IPR036388">
    <property type="entry name" value="WH-like_DNA-bd_sf"/>
</dbReference>
<reference evidence="3" key="1">
    <citation type="journal article" date="2019" name="Int. J. Syst. Evol. Microbiol.">
        <title>The Global Catalogue of Microorganisms (GCM) 10K type strain sequencing project: providing services to taxonomists for standard genome sequencing and annotation.</title>
        <authorList>
            <consortium name="The Broad Institute Genomics Platform"/>
            <consortium name="The Broad Institute Genome Sequencing Center for Infectious Disease"/>
            <person name="Wu L."/>
            <person name="Ma J."/>
        </authorList>
    </citation>
    <scope>NUCLEOTIDE SEQUENCE [LARGE SCALE GENOMIC DNA]</scope>
    <source>
        <strain evidence="3">JCM 17326</strain>
    </source>
</reference>
<dbReference type="PANTHER" id="PTHR33164:SF57">
    <property type="entry name" value="MARR-FAMILY TRANSCRIPTIONAL REGULATOR"/>
    <property type="match status" value="1"/>
</dbReference>
<proteinExistence type="predicted"/>
<organism evidence="2 3">
    <name type="scientific">Nonomuraea rosea</name>
    <dbReference type="NCBI Taxonomy" id="638574"/>
    <lineage>
        <taxon>Bacteria</taxon>
        <taxon>Bacillati</taxon>
        <taxon>Actinomycetota</taxon>
        <taxon>Actinomycetes</taxon>
        <taxon>Streptosporangiales</taxon>
        <taxon>Streptosporangiaceae</taxon>
        <taxon>Nonomuraea</taxon>
    </lineage>
</organism>
<sequence>MYINNYMYEDNEIAAVERAMIAIRRRQRRRVLAKSQGATGPEFEVLDVIEGASEPVGVSTVAEALSVDQPRASRLVAAAVAAGLVRREADQADGRKAWLVLTEAGAAAMEQAHRTRQAAFAAAMAGWSASERAEFARLLTRFVEAGPSGVSEESDPR</sequence>
<dbReference type="InterPro" id="IPR036390">
    <property type="entry name" value="WH_DNA-bd_sf"/>
</dbReference>
<dbReference type="Proteomes" id="UP001500630">
    <property type="component" value="Unassembled WGS sequence"/>
</dbReference>
<evidence type="ECO:0000313" key="2">
    <source>
        <dbReference type="EMBL" id="GAA3529478.1"/>
    </source>
</evidence>
<dbReference type="PROSITE" id="PS50995">
    <property type="entry name" value="HTH_MARR_2"/>
    <property type="match status" value="1"/>
</dbReference>
<gene>
    <name evidence="2" type="ORF">GCM10022419_005510</name>
</gene>
<dbReference type="InterPro" id="IPR039422">
    <property type="entry name" value="MarR/SlyA-like"/>
</dbReference>
<protein>
    <submittedName>
        <fullName evidence="2">MarR family winged helix-turn-helix transcriptional regulator</fullName>
    </submittedName>
</protein>